<evidence type="ECO:0000256" key="1">
    <source>
        <dbReference type="ARBA" id="ARBA00004651"/>
    </source>
</evidence>
<evidence type="ECO:0000256" key="4">
    <source>
        <dbReference type="ARBA" id="ARBA00022692"/>
    </source>
</evidence>
<keyword evidence="6 7" id="KW-0472">Membrane</keyword>
<feature type="transmembrane region" description="Helical" evidence="7">
    <location>
        <begin position="69"/>
        <end position="90"/>
    </location>
</feature>
<gene>
    <name evidence="9" type="ORF">E3E15_04405</name>
</gene>
<protein>
    <recommendedName>
        <fullName evidence="8">VTT domain-containing protein</fullName>
    </recommendedName>
</protein>
<evidence type="ECO:0000313" key="10">
    <source>
        <dbReference type="Proteomes" id="UP000503320"/>
    </source>
</evidence>
<evidence type="ECO:0000256" key="6">
    <source>
        <dbReference type="ARBA" id="ARBA00023136"/>
    </source>
</evidence>
<evidence type="ECO:0000313" key="9">
    <source>
        <dbReference type="EMBL" id="QIV94640.1"/>
    </source>
</evidence>
<evidence type="ECO:0000259" key="8">
    <source>
        <dbReference type="Pfam" id="PF09335"/>
    </source>
</evidence>
<comment type="similarity">
    <text evidence="2 7">Belongs to the DedA family.</text>
</comment>
<evidence type="ECO:0000256" key="3">
    <source>
        <dbReference type="ARBA" id="ARBA00022475"/>
    </source>
</evidence>
<evidence type="ECO:0000256" key="5">
    <source>
        <dbReference type="ARBA" id="ARBA00022989"/>
    </source>
</evidence>
<dbReference type="PANTHER" id="PTHR30353">
    <property type="entry name" value="INNER MEMBRANE PROTEIN DEDA-RELATED"/>
    <property type="match status" value="1"/>
</dbReference>
<keyword evidence="10" id="KW-1185">Reference proteome</keyword>
<dbReference type="GO" id="GO:0005886">
    <property type="term" value="C:plasma membrane"/>
    <property type="evidence" value="ECO:0007669"/>
    <property type="project" value="UniProtKB-SubCell"/>
</dbReference>
<comment type="subcellular location">
    <subcellularLocation>
        <location evidence="1 7">Cell membrane</location>
        <topology evidence="1 7">Multi-pass membrane protein</topology>
    </subcellularLocation>
</comment>
<dbReference type="InterPro" id="IPR032818">
    <property type="entry name" value="DedA-like"/>
</dbReference>
<dbReference type="Proteomes" id="UP000503320">
    <property type="component" value="Chromosome"/>
</dbReference>
<organism evidence="9 10">
    <name type="scientific">Allofrancisella frigidaquae</name>
    <dbReference type="NCBI Taxonomy" id="1085644"/>
    <lineage>
        <taxon>Bacteria</taxon>
        <taxon>Pseudomonadati</taxon>
        <taxon>Pseudomonadota</taxon>
        <taxon>Gammaproteobacteria</taxon>
        <taxon>Thiotrichales</taxon>
        <taxon>Francisellaceae</taxon>
        <taxon>Allofrancisella</taxon>
    </lineage>
</organism>
<evidence type="ECO:0000256" key="7">
    <source>
        <dbReference type="RuleBase" id="RU367016"/>
    </source>
</evidence>
<dbReference type="RefSeq" id="WP_172106738.1">
    <property type="nucleotide sequence ID" value="NZ_CP038017.1"/>
</dbReference>
<dbReference type="AlphaFoldDB" id="A0A6M3HUD1"/>
<proteinExistence type="inferred from homology"/>
<dbReference type="KEGG" id="afri:E3E15_04405"/>
<feature type="domain" description="VTT" evidence="8">
    <location>
        <begin position="49"/>
        <end position="171"/>
    </location>
</feature>
<sequence length="220" mass="24680">MDTITAILHIILHLDQFISTYINILGDWTYLLLFVVIFCETGLVVTPFLPGDSLLFAIGLTGAVTTLNVHLVAPILVLAAICGDSCNYFLGRFIGKRIFKDDARILKTTHLIKAQNFFNKYGGRAIIIARFTPLIRTLLPFTAGMSRMSYIKFVVLGAVGAFIWVYSIIYIAFWFSNNAFVRKYFGVFIILIVVVSLIPPTISFIKAYRTKFLTNNSSSL</sequence>
<dbReference type="EMBL" id="CP038017">
    <property type="protein sequence ID" value="QIV94640.1"/>
    <property type="molecule type" value="Genomic_DNA"/>
</dbReference>
<feature type="transmembrane region" description="Helical" evidence="7">
    <location>
        <begin position="153"/>
        <end position="173"/>
    </location>
</feature>
<keyword evidence="4 7" id="KW-0812">Transmembrane</keyword>
<dbReference type="Pfam" id="PF09335">
    <property type="entry name" value="VTT_dom"/>
    <property type="match status" value="1"/>
</dbReference>
<keyword evidence="5 7" id="KW-1133">Transmembrane helix</keyword>
<dbReference type="InterPro" id="IPR032816">
    <property type="entry name" value="VTT_dom"/>
</dbReference>
<name>A0A6M3HUD1_9GAMM</name>
<evidence type="ECO:0000256" key="2">
    <source>
        <dbReference type="ARBA" id="ARBA00010792"/>
    </source>
</evidence>
<accession>A0A6M3HUD1</accession>
<keyword evidence="3 7" id="KW-1003">Cell membrane</keyword>
<feature type="transmembrane region" description="Helical" evidence="7">
    <location>
        <begin position="31"/>
        <end position="49"/>
    </location>
</feature>
<dbReference type="PANTHER" id="PTHR30353:SF0">
    <property type="entry name" value="TRANSMEMBRANE PROTEIN"/>
    <property type="match status" value="1"/>
</dbReference>
<reference evidence="9 10" key="1">
    <citation type="submission" date="2019-03" db="EMBL/GenBank/DDBJ databases">
        <title>Complete Genome Sequence of Allofrancisella frigidaquae Strain SYSU 10HL1970 Isolated from Water-Cooling Systems in China.</title>
        <authorList>
            <person name="Ohrman C."/>
            <person name="Uneklint I."/>
            <person name="Sjodin A."/>
        </authorList>
    </citation>
    <scope>NUCLEOTIDE SEQUENCE [LARGE SCALE GENOMIC DNA]</scope>
    <source>
        <strain evidence="9 10">SYSU 10HL1970</strain>
    </source>
</reference>
<feature type="transmembrane region" description="Helical" evidence="7">
    <location>
        <begin position="185"/>
        <end position="205"/>
    </location>
</feature>